<protein>
    <submittedName>
        <fullName evidence="1">Uncharacterized protein</fullName>
    </submittedName>
</protein>
<evidence type="ECO:0000313" key="2">
    <source>
        <dbReference type="Proteomes" id="UP000011744"/>
    </source>
</evidence>
<evidence type="ECO:0000313" key="1">
    <source>
        <dbReference type="EMBL" id="EME71408.1"/>
    </source>
</evidence>
<gene>
    <name evidence="1" type="ORF">H261_03328</name>
</gene>
<accession>M3AEX2</accession>
<proteinExistence type="predicted"/>
<organism evidence="1 2">
    <name type="scientific">Paramagnetospirillum caucaseum</name>
    <dbReference type="NCBI Taxonomy" id="1244869"/>
    <lineage>
        <taxon>Bacteria</taxon>
        <taxon>Pseudomonadati</taxon>
        <taxon>Pseudomonadota</taxon>
        <taxon>Alphaproteobacteria</taxon>
        <taxon>Rhodospirillales</taxon>
        <taxon>Magnetospirillaceae</taxon>
        <taxon>Paramagnetospirillum</taxon>
    </lineage>
</organism>
<dbReference type="PATRIC" id="fig|1244869.3.peg.666"/>
<dbReference type="eggNOG" id="ENOG50342C3">
    <property type="taxonomic scope" value="Bacteria"/>
</dbReference>
<keyword evidence="2" id="KW-1185">Reference proteome</keyword>
<sequence length="151" mass="15887">MGETMTVDPGPDSDVARLRAAAAFAQHVGDHMPLSREMVVAATGFEPRTVKAHALGQTTPTLSAFLAYCRVLPVTYAQQVLALAGLTGFRRQDGDTAPAAALAEMAEGVAALAEALADGRIDHTERPKVIRELREAIGAAEALIARLESQP</sequence>
<dbReference type="GO" id="GO:0003677">
    <property type="term" value="F:DNA binding"/>
    <property type="evidence" value="ECO:0007669"/>
    <property type="project" value="InterPro"/>
</dbReference>
<dbReference type="EMBL" id="AONQ01000005">
    <property type="protein sequence ID" value="EME71408.1"/>
    <property type="molecule type" value="Genomic_DNA"/>
</dbReference>
<dbReference type="AlphaFoldDB" id="M3AEX2"/>
<dbReference type="Pfam" id="PF06892">
    <property type="entry name" value="Phage_CP76"/>
    <property type="match status" value="1"/>
</dbReference>
<comment type="caution">
    <text evidence="1">The sequence shown here is derived from an EMBL/GenBank/DDBJ whole genome shotgun (WGS) entry which is preliminary data.</text>
</comment>
<dbReference type="Proteomes" id="UP000011744">
    <property type="component" value="Unassembled WGS sequence"/>
</dbReference>
<dbReference type="STRING" id="1244869.H261_03328"/>
<name>M3AEX2_9PROT</name>
<reference evidence="1 2" key="1">
    <citation type="journal article" date="2014" name="Genome Announc.">
        <title>Draft Genome Sequence of Magnetospirillum sp. Strain SO-1, a Freshwater Magnetotactic Bacterium Isolated from the Ol'khovka River, Russia.</title>
        <authorList>
            <person name="Grouzdev D.S."/>
            <person name="Dziuba M.V."/>
            <person name="Sukhacheva M.S."/>
            <person name="Mardanov A.V."/>
            <person name="Beletskiy A.V."/>
            <person name="Kuznetsov B.B."/>
            <person name="Skryabin K.G."/>
        </authorList>
    </citation>
    <scope>NUCLEOTIDE SEQUENCE [LARGE SCALE GENOMIC DNA]</scope>
    <source>
        <strain evidence="1 2">SO-1</strain>
    </source>
</reference>
<dbReference type="InterPro" id="IPR009679">
    <property type="entry name" value="Phage_186_CII-like"/>
</dbReference>